<dbReference type="Proteomes" id="UP000569005">
    <property type="component" value="Unassembled WGS sequence"/>
</dbReference>
<reference evidence="1" key="1">
    <citation type="submission" date="2020-08" db="EMBL/GenBank/DDBJ databases">
        <title>Genomic Encyclopedia of Type Strains, Phase IV (KMG-V): Genome sequencing to study the core and pangenomes of soil and plant-associated prokaryotes.</title>
        <authorList>
            <person name="Whitman W."/>
        </authorList>
    </citation>
    <scope>NUCLEOTIDE SEQUENCE</scope>
    <source>
        <strain evidence="1">M8UP15</strain>
    </source>
</reference>
<name>A0ACC5NTD7_9BACT</name>
<comment type="caution">
    <text evidence="1">The sequence shown here is derived from an EMBL/GenBank/DDBJ whole genome shotgun (WGS) entry which is preliminary data.</text>
</comment>
<proteinExistence type="predicted"/>
<dbReference type="EMBL" id="JACHEA010000001">
    <property type="protein sequence ID" value="MBB5337837.1"/>
    <property type="molecule type" value="Genomic_DNA"/>
</dbReference>
<keyword evidence="2" id="KW-1185">Reference proteome</keyword>
<evidence type="ECO:0000313" key="1">
    <source>
        <dbReference type="EMBL" id="MBB5337837.1"/>
    </source>
</evidence>
<sequence>MKAAAAAAVGIVCEPLAPAQPASQKIYYGKDPAHNPGQTPLDATNVYPLLAAWLLLTTNGPADTVKAATITSVANLDPRSTAAILAVYEDKKYAQSFSKVRFAFSTLAKQFANSRPYSGGQCPDSANTIAPVAKLP</sequence>
<gene>
    <name evidence="1" type="ORF">HDF13_000170</name>
</gene>
<accession>A0ACC5NTD7</accession>
<protein>
    <submittedName>
        <fullName evidence="1">Uncharacterized protein</fullName>
    </submittedName>
</protein>
<evidence type="ECO:0000313" key="2">
    <source>
        <dbReference type="Proteomes" id="UP000569005"/>
    </source>
</evidence>
<organism evidence="1 2">
    <name type="scientific">Tunturiibacter gelidiferens</name>
    <dbReference type="NCBI Taxonomy" id="3069689"/>
    <lineage>
        <taxon>Bacteria</taxon>
        <taxon>Pseudomonadati</taxon>
        <taxon>Acidobacteriota</taxon>
        <taxon>Terriglobia</taxon>
        <taxon>Terriglobales</taxon>
        <taxon>Acidobacteriaceae</taxon>
        <taxon>Tunturiibacter</taxon>
    </lineage>
</organism>